<evidence type="ECO:0000256" key="1">
    <source>
        <dbReference type="ARBA" id="ARBA00022741"/>
    </source>
</evidence>
<reference evidence="4" key="1">
    <citation type="submission" date="2020-04" db="EMBL/GenBank/DDBJ databases">
        <title>Deep metagenomics examines the oral microbiome during advanced dental caries in children, revealing novel taxa and co-occurrences with host molecules.</title>
        <authorList>
            <person name="Baker J.L."/>
            <person name="Morton J.T."/>
            <person name="Dinis M."/>
            <person name="Alvarez R."/>
            <person name="Tran N.C."/>
            <person name="Knight R."/>
            <person name="Edlund A."/>
        </authorList>
    </citation>
    <scope>NUCLEOTIDE SEQUENCE</scope>
    <source>
        <strain evidence="4">JCVI_22A_bin.2</strain>
    </source>
</reference>
<dbReference type="PRINTS" id="PR00315">
    <property type="entry name" value="ELONGATNFCT"/>
</dbReference>
<comment type="caution">
    <text evidence="4">The sequence shown here is derived from an EMBL/GenBank/DDBJ whole genome shotgun (WGS) entry which is preliminary data.</text>
</comment>
<dbReference type="Gene3D" id="3.40.50.300">
    <property type="entry name" value="P-loop containing nucleotide triphosphate hydrolases"/>
    <property type="match status" value="1"/>
</dbReference>
<feature type="domain" description="Tr-type G" evidence="3">
    <location>
        <begin position="4"/>
        <end position="202"/>
    </location>
</feature>
<organism evidence="4 5">
    <name type="scientific">Lancefieldella parvula</name>
    <dbReference type="NCBI Taxonomy" id="1382"/>
    <lineage>
        <taxon>Bacteria</taxon>
        <taxon>Bacillati</taxon>
        <taxon>Actinomycetota</taxon>
        <taxon>Coriobacteriia</taxon>
        <taxon>Coriobacteriales</taxon>
        <taxon>Atopobiaceae</taxon>
        <taxon>Lancefieldella</taxon>
    </lineage>
</organism>
<sequence>MRQDNIRNIAIIAHVDHGKTTMVDQMLKATDAFRENQQVQERILDSNDQERERGITILAKNISIEYKGVKINVIDTPGHADFGGEVERVLKMADGALLLVDAAEGPMPQTRFVLRHAIDAGLSIMMVVNKIDRDGARPEAVVNDSLDLMMDLGATDEQLEFTMEHVIFASGVNGYARLDPNDDNDNMFPLLDMIIDGLPAPDVDIEGPL</sequence>
<evidence type="ECO:0000313" key="4">
    <source>
        <dbReference type="EMBL" id="MBF4808691.1"/>
    </source>
</evidence>
<proteinExistence type="predicted"/>
<dbReference type="EMBL" id="JABZGT010000006">
    <property type="protein sequence ID" value="MBF4808691.1"/>
    <property type="molecule type" value="Genomic_DNA"/>
</dbReference>
<evidence type="ECO:0000313" key="5">
    <source>
        <dbReference type="Proteomes" id="UP000772566"/>
    </source>
</evidence>
<dbReference type="GO" id="GO:0005829">
    <property type="term" value="C:cytosol"/>
    <property type="evidence" value="ECO:0007669"/>
    <property type="project" value="TreeGrafter"/>
</dbReference>
<dbReference type="InterPro" id="IPR005225">
    <property type="entry name" value="Small_GTP-bd"/>
</dbReference>
<keyword evidence="2" id="KW-0342">GTP-binding</keyword>
<dbReference type="InterPro" id="IPR047041">
    <property type="entry name" value="BipA_GTP-bd_dom"/>
</dbReference>
<gene>
    <name evidence="4" type="ORF">HXK23_00435</name>
</gene>
<dbReference type="Pfam" id="PF00009">
    <property type="entry name" value="GTP_EFTU"/>
    <property type="match status" value="1"/>
</dbReference>
<dbReference type="NCBIfam" id="TIGR00231">
    <property type="entry name" value="small_GTP"/>
    <property type="match status" value="1"/>
</dbReference>
<name>A0A930VY42_9ACTN</name>
<dbReference type="PROSITE" id="PS00301">
    <property type="entry name" value="G_TR_1"/>
    <property type="match status" value="1"/>
</dbReference>
<evidence type="ECO:0000256" key="2">
    <source>
        <dbReference type="ARBA" id="ARBA00023134"/>
    </source>
</evidence>
<dbReference type="AlphaFoldDB" id="A0A930VY42"/>
<dbReference type="SUPFAM" id="SSF52540">
    <property type="entry name" value="P-loop containing nucleoside triphosphate hydrolases"/>
    <property type="match status" value="1"/>
</dbReference>
<dbReference type="GO" id="GO:0003924">
    <property type="term" value="F:GTPase activity"/>
    <property type="evidence" value="ECO:0007669"/>
    <property type="project" value="InterPro"/>
</dbReference>
<feature type="non-terminal residue" evidence="4">
    <location>
        <position position="209"/>
    </location>
</feature>
<dbReference type="CDD" id="cd01891">
    <property type="entry name" value="TypA_BipA"/>
    <property type="match status" value="1"/>
</dbReference>
<dbReference type="PANTHER" id="PTHR42908">
    <property type="entry name" value="TRANSLATION ELONGATION FACTOR-RELATED"/>
    <property type="match status" value="1"/>
</dbReference>
<dbReference type="FunFam" id="3.40.50.300:FF:000055">
    <property type="entry name" value="GTP-binding protein TypA"/>
    <property type="match status" value="1"/>
</dbReference>
<dbReference type="InterPro" id="IPR000795">
    <property type="entry name" value="T_Tr_GTP-bd_dom"/>
</dbReference>
<dbReference type="Proteomes" id="UP000772566">
    <property type="component" value="Unassembled WGS sequence"/>
</dbReference>
<dbReference type="PANTHER" id="PTHR42908:SF8">
    <property type="entry name" value="TR-TYPE G DOMAIN-CONTAINING PROTEIN"/>
    <property type="match status" value="1"/>
</dbReference>
<accession>A0A930VY42</accession>
<dbReference type="InterPro" id="IPR031157">
    <property type="entry name" value="G_TR_CS"/>
</dbReference>
<keyword evidence="1" id="KW-0547">Nucleotide-binding</keyword>
<dbReference type="GO" id="GO:0005525">
    <property type="term" value="F:GTP binding"/>
    <property type="evidence" value="ECO:0007669"/>
    <property type="project" value="UniProtKB-KW"/>
</dbReference>
<dbReference type="GO" id="GO:1990904">
    <property type="term" value="C:ribonucleoprotein complex"/>
    <property type="evidence" value="ECO:0007669"/>
    <property type="project" value="TreeGrafter"/>
</dbReference>
<dbReference type="InterPro" id="IPR027417">
    <property type="entry name" value="P-loop_NTPase"/>
</dbReference>
<protein>
    <submittedName>
        <fullName evidence="4">GTP-binding protein</fullName>
    </submittedName>
</protein>
<evidence type="ECO:0000259" key="3">
    <source>
        <dbReference type="PROSITE" id="PS51722"/>
    </source>
</evidence>
<dbReference type="PROSITE" id="PS51722">
    <property type="entry name" value="G_TR_2"/>
    <property type="match status" value="1"/>
</dbReference>